<evidence type="ECO:0000313" key="3">
    <source>
        <dbReference type="Proteomes" id="UP000325315"/>
    </source>
</evidence>
<dbReference type="PROSITE" id="PS50994">
    <property type="entry name" value="INTEGRASE"/>
    <property type="match status" value="1"/>
</dbReference>
<dbReference type="EMBL" id="SMMG02000009">
    <property type="protein sequence ID" value="KAA3461805.1"/>
    <property type="molecule type" value="Genomic_DNA"/>
</dbReference>
<dbReference type="GO" id="GO:0015074">
    <property type="term" value="P:DNA integration"/>
    <property type="evidence" value="ECO:0007669"/>
    <property type="project" value="InterPro"/>
</dbReference>
<feature type="domain" description="Integrase catalytic" evidence="1">
    <location>
        <begin position="10"/>
        <end position="89"/>
    </location>
</feature>
<comment type="caution">
    <text evidence="2">The sequence shown here is derived from an EMBL/GenBank/DDBJ whole genome shotgun (WGS) entry which is preliminary data.</text>
</comment>
<evidence type="ECO:0000259" key="1">
    <source>
        <dbReference type="PROSITE" id="PS50994"/>
    </source>
</evidence>
<accession>A0A5B6UZW2</accession>
<dbReference type="InterPro" id="IPR012337">
    <property type="entry name" value="RNaseH-like_sf"/>
</dbReference>
<dbReference type="SUPFAM" id="SSF53098">
    <property type="entry name" value="Ribonuclease H-like"/>
    <property type="match status" value="1"/>
</dbReference>
<organism evidence="2 3">
    <name type="scientific">Gossypium australe</name>
    <dbReference type="NCBI Taxonomy" id="47621"/>
    <lineage>
        <taxon>Eukaryota</taxon>
        <taxon>Viridiplantae</taxon>
        <taxon>Streptophyta</taxon>
        <taxon>Embryophyta</taxon>
        <taxon>Tracheophyta</taxon>
        <taxon>Spermatophyta</taxon>
        <taxon>Magnoliopsida</taxon>
        <taxon>eudicotyledons</taxon>
        <taxon>Gunneridae</taxon>
        <taxon>Pentapetalae</taxon>
        <taxon>rosids</taxon>
        <taxon>malvids</taxon>
        <taxon>Malvales</taxon>
        <taxon>Malvaceae</taxon>
        <taxon>Malvoideae</taxon>
        <taxon>Gossypium</taxon>
    </lineage>
</organism>
<dbReference type="InterPro" id="IPR036397">
    <property type="entry name" value="RNaseH_sf"/>
</dbReference>
<protein>
    <submittedName>
        <fullName evidence="2">Retrovirus-related Pol polyprotein from transposon 412 family</fullName>
    </submittedName>
</protein>
<dbReference type="InterPro" id="IPR001584">
    <property type="entry name" value="Integrase_cat-core"/>
</dbReference>
<dbReference type="Proteomes" id="UP000325315">
    <property type="component" value="Unassembled WGS sequence"/>
</dbReference>
<dbReference type="Gene3D" id="3.30.420.10">
    <property type="entry name" value="Ribonuclease H-like superfamily/Ribonuclease H"/>
    <property type="match status" value="1"/>
</dbReference>
<evidence type="ECO:0000313" key="2">
    <source>
        <dbReference type="EMBL" id="KAA3461805.1"/>
    </source>
</evidence>
<dbReference type="AlphaFoldDB" id="A0A5B6UZW2"/>
<dbReference type="GO" id="GO:0003676">
    <property type="term" value="F:nucleic acid binding"/>
    <property type="evidence" value="ECO:0007669"/>
    <property type="project" value="InterPro"/>
</dbReference>
<gene>
    <name evidence="2" type="ORF">EPI10_028353</name>
</gene>
<dbReference type="PANTHER" id="PTHR47266">
    <property type="entry name" value="ENDONUCLEASE-RELATED"/>
    <property type="match status" value="1"/>
</dbReference>
<keyword evidence="3" id="KW-1185">Reference proteome</keyword>
<sequence>MRHEMSLQSILEVELFDVWGIDFMGPFPLLVGKLYILLAIGYVSKWVEVIALATNDANSVLKFLHKNIFTRFGTPRAIISDEGSHFIVNWWPMPCAGMSPFKIIYGKPCHLHVELEHKAFWAIKKLNIDWAAASSKSLIELKEMEEFRAQAYENAKLYKEKTKRWHDNIIMLRQFEPGQQVLLFNSRPNLFPGKLKSHWSVSGQRLKHYWGAHVERDKQSIDLRNA</sequence>
<dbReference type="InterPro" id="IPR052160">
    <property type="entry name" value="Gypsy_RT_Integrase-like"/>
</dbReference>
<proteinExistence type="predicted"/>
<name>A0A5B6UZW2_9ROSI</name>
<dbReference type="OrthoDB" id="1000881at2759"/>
<dbReference type="Pfam" id="PF00665">
    <property type="entry name" value="rve"/>
    <property type="match status" value="1"/>
</dbReference>
<reference evidence="3" key="1">
    <citation type="journal article" date="2019" name="Plant Biotechnol. J.">
        <title>Genome sequencing of the Australian wild diploid species Gossypium australe highlights disease resistance and delayed gland morphogenesis.</title>
        <authorList>
            <person name="Cai Y."/>
            <person name="Cai X."/>
            <person name="Wang Q."/>
            <person name="Wang P."/>
            <person name="Zhang Y."/>
            <person name="Cai C."/>
            <person name="Xu Y."/>
            <person name="Wang K."/>
            <person name="Zhou Z."/>
            <person name="Wang C."/>
            <person name="Geng S."/>
            <person name="Li B."/>
            <person name="Dong Q."/>
            <person name="Hou Y."/>
            <person name="Wang H."/>
            <person name="Ai P."/>
            <person name="Liu Z."/>
            <person name="Yi F."/>
            <person name="Sun M."/>
            <person name="An G."/>
            <person name="Cheng J."/>
            <person name="Zhang Y."/>
            <person name="Shi Q."/>
            <person name="Xie Y."/>
            <person name="Shi X."/>
            <person name="Chang Y."/>
            <person name="Huang F."/>
            <person name="Chen Y."/>
            <person name="Hong S."/>
            <person name="Mi L."/>
            <person name="Sun Q."/>
            <person name="Zhang L."/>
            <person name="Zhou B."/>
            <person name="Peng R."/>
            <person name="Zhang X."/>
            <person name="Liu F."/>
        </authorList>
    </citation>
    <scope>NUCLEOTIDE SEQUENCE [LARGE SCALE GENOMIC DNA]</scope>
    <source>
        <strain evidence="3">cv. PA1801</strain>
    </source>
</reference>